<accession>A0A5D4KGP6</accession>
<keyword evidence="5 9" id="KW-0808">Transferase</keyword>
<dbReference type="UniPathway" id="UPA00031">
    <property type="reaction ID" value="UER00012"/>
</dbReference>
<keyword evidence="7 9" id="KW-0368">Histidine biosynthesis</keyword>
<dbReference type="Gene3D" id="3.40.640.10">
    <property type="entry name" value="Type I PLP-dependent aspartate aminotransferase-like (Major domain)"/>
    <property type="match status" value="1"/>
</dbReference>
<proteinExistence type="inferred from homology"/>
<evidence type="ECO:0000256" key="6">
    <source>
        <dbReference type="ARBA" id="ARBA00022898"/>
    </source>
</evidence>
<comment type="pathway">
    <text evidence="2 9">Amino-acid biosynthesis; L-histidine biosynthesis; L-histidine from 5-phospho-alpha-D-ribose 1-diphosphate: step 7/9.</text>
</comment>
<dbReference type="InterPro" id="IPR004839">
    <property type="entry name" value="Aminotransferase_I/II_large"/>
</dbReference>
<organism evidence="11 12">
    <name type="scientific">Rossellomorea vietnamensis</name>
    <dbReference type="NCBI Taxonomy" id="218284"/>
    <lineage>
        <taxon>Bacteria</taxon>
        <taxon>Bacillati</taxon>
        <taxon>Bacillota</taxon>
        <taxon>Bacilli</taxon>
        <taxon>Bacillales</taxon>
        <taxon>Bacillaceae</taxon>
        <taxon>Rossellomorea</taxon>
    </lineage>
</organism>
<sequence>MNWKKQIQNLKAYQPGKTIDDVKKLYGLSSIVKLSSNENPFGFSAKVEEYLKKAEFTYSIYPDGYANILRNSLSSHLGVSEKQVILGNGSDEIIQIIARGLLQQGANTVMASPTFPQYKHNAVIEGAEVREVVLDEYGRHNLDEMLRAIDENTTVVWLCSPNNPSGEYISEKSLTNFLNSVPPHVLTVLDEAYFEYVTAGDYYDAIKLIQKYPRLLVTRTFSKAYGLAGLRVGYGIANEEIISKLEPLREPFNNNIVAQGAAAAALTDQAFIESCRLENRKGMEQYYELCREKELKYFPSQANFIVIDFGIDGDEVFQHLLSKGYIVRSGKALGFPTAVRITIGTPVQNQGLLEAIRDFLNTAD</sequence>
<dbReference type="AlphaFoldDB" id="A0A5D4KGP6"/>
<evidence type="ECO:0000259" key="10">
    <source>
        <dbReference type="Pfam" id="PF00155"/>
    </source>
</evidence>
<evidence type="ECO:0000256" key="1">
    <source>
        <dbReference type="ARBA" id="ARBA00001933"/>
    </source>
</evidence>
<comment type="catalytic activity">
    <reaction evidence="8 9">
        <text>L-histidinol phosphate + 2-oxoglutarate = 3-(imidazol-4-yl)-2-oxopropyl phosphate + L-glutamate</text>
        <dbReference type="Rhea" id="RHEA:23744"/>
        <dbReference type="ChEBI" id="CHEBI:16810"/>
        <dbReference type="ChEBI" id="CHEBI:29985"/>
        <dbReference type="ChEBI" id="CHEBI:57766"/>
        <dbReference type="ChEBI" id="CHEBI:57980"/>
        <dbReference type="EC" id="2.6.1.9"/>
    </reaction>
</comment>
<comment type="cofactor">
    <cofactor evidence="1 9">
        <name>pyridoxal 5'-phosphate</name>
        <dbReference type="ChEBI" id="CHEBI:597326"/>
    </cofactor>
</comment>
<dbReference type="PANTHER" id="PTHR43643">
    <property type="entry name" value="HISTIDINOL-PHOSPHATE AMINOTRANSFERASE 2"/>
    <property type="match status" value="1"/>
</dbReference>
<dbReference type="InterPro" id="IPR001917">
    <property type="entry name" value="Aminotrans_II_pyridoxalP_BS"/>
</dbReference>
<dbReference type="CDD" id="cd00609">
    <property type="entry name" value="AAT_like"/>
    <property type="match status" value="1"/>
</dbReference>
<evidence type="ECO:0000256" key="7">
    <source>
        <dbReference type="ARBA" id="ARBA00023102"/>
    </source>
</evidence>
<name>A0A5D4KGP6_9BACI</name>
<feature type="modified residue" description="N6-(pyridoxal phosphate)lysine" evidence="9">
    <location>
        <position position="223"/>
    </location>
</feature>
<dbReference type="InterPro" id="IPR015424">
    <property type="entry name" value="PyrdxlP-dep_Trfase"/>
</dbReference>
<dbReference type="EMBL" id="VTEH01000003">
    <property type="protein sequence ID" value="TYR76461.1"/>
    <property type="molecule type" value="Genomic_DNA"/>
</dbReference>
<dbReference type="NCBIfam" id="TIGR01141">
    <property type="entry name" value="hisC"/>
    <property type="match status" value="1"/>
</dbReference>
<dbReference type="PROSITE" id="PS00599">
    <property type="entry name" value="AA_TRANSFER_CLASS_2"/>
    <property type="match status" value="1"/>
</dbReference>
<dbReference type="GO" id="GO:0030170">
    <property type="term" value="F:pyridoxal phosphate binding"/>
    <property type="evidence" value="ECO:0007669"/>
    <property type="project" value="InterPro"/>
</dbReference>
<dbReference type="InterPro" id="IPR005861">
    <property type="entry name" value="HisP_aminotrans"/>
</dbReference>
<evidence type="ECO:0000313" key="11">
    <source>
        <dbReference type="EMBL" id="TYR76461.1"/>
    </source>
</evidence>
<evidence type="ECO:0000256" key="2">
    <source>
        <dbReference type="ARBA" id="ARBA00005011"/>
    </source>
</evidence>
<keyword evidence="4 9" id="KW-0032">Aminotransferase</keyword>
<dbReference type="InterPro" id="IPR015422">
    <property type="entry name" value="PyrdxlP-dep_Trfase_small"/>
</dbReference>
<dbReference type="Gene3D" id="3.90.1150.10">
    <property type="entry name" value="Aspartate Aminotransferase, domain 1"/>
    <property type="match status" value="1"/>
</dbReference>
<gene>
    <name evidence="9" type="primary">hisC</name>
    <name evidence="11" type="ORF">FZC79_06150</name>
</gene>
<evidence type="ECO:0000256" key="4">
    <source>
        <dbReference type="ARBA" id="ARBA00022576"/>
    </source>
</evidence>
<evidence type="ECO:0000256" key="3">
    <source>
        <dbReference type="ARBA" id="ARBA00011738"/>
    </source>
</evidence>
<keyword evidence="9" id="KW-0028">Amino-acid biosynthesis</keyword>
<evidence type="ECO:0000256" key="8">
    <source>
        <dbReference type="ARBA" id="ARBA00047481"/>
    </source>
</evidence>
<protein>
    <recommendedName>
        <fullName evidence="9">Histidinol-phosphate aminotransferase</fullName>
        <ecNumber evidence="9">2.6.1.9</ecNumber>
    </recommendedName>
    <alternativeName>
        <fullName evidence="9">Imidazole acetol-phosphate transaminase</fullName>
    </alternativeName>
</protein>
<dbReference type="Proteomes" id="UP000323317">
    <property type="component" value="Unassembled WGS sequence"/>
</dbReference>
<dbReference type="Pfam" id="PF00155">
    <property type="entry name" value="Aminotran_1_2"/>
    <property type="match status" value="1"/>
</dbReference>
<dbReference type="InterPro" id="IPR050106">
    <property type="entry name" value="HistidinolP_aminotransfase"/>
</dbReference>
<comment type="caution">
    <text evidence="11">The sequence shown here is derived from an EMBL/GenBank/DDBJ whole genome shotgun (WGS) entry which is preliminary data.</text>
</comment>
<dbReference type="SUPFAM" id="SSF53383">
    <property type="entry name" value="PLP-dependent transferases"/>
    <property type="match status" value="1"/>
</dbReference>
<dbReference type="RefSeq" id="WP_148945955.1">
    <property type="nucleotide sequence ID" value="NZ_VTEH01000003.1"/>
</dbReference>
<dbReference type="GO" id="GO:0000105">
    <property type="term" value="P:L-histidine biosynthetic process"/>
    <property type="evidence" value="ECO:0007669"/>
    <property type="project" value="UniProtKB-UniRule"/>
</dbReference>
<comment type="similarity">
    <text evidence="9">Belongs to the class-II pyridoxal-phosphate-dependent aminotransferase family. Histidinol-phosphate aminotransferase subfamily.</text>
</comment>
<comment type="subunit">
    <text evidence="3 9">Homodimer.</text>
</comment>
<dbReference type="PANTHER" id="PTHR43643:SF3">
    <property type="entry name" value="HISTIDINOL-PHOSPHATE AMINOTRANSFERASE"/>
    <property type="match status" value="1"/>
</dbReference>
<dbReference type="GO" id="GO:0004400">
    <property type="term" value="F:histidinol-phosphate transaminase activity"/>
    <property type="evidence" value="ECO:0007669"/>
    <property type="project" value="UniProtKB-UniRule"/>
</dbReference>
<dbReference type="InterPro" id="IPR015421">
    <property type="entry name" value="PyrdxlP-dep_Trfase_major"/>
</dbReference>
<feature type="domain" description="Aminotransferase class I/classII large" evidence="10">
    <location>
        <begin position="31"/>
        <end position="356"/>
    </location>
</feature>
<dbReference type="HAMAP" id="MF_01023">
    <property type="entry name" value="HisC_aminotrans_2"/>
    <property type="match status" value="1"/>
</dbReference>
<evidence type="ECO:0000313" key="12">
    <source>
        <dbReference type="Proteomes" id="UP000323317"/>
    </source>
</evidence>
<reference evidence="11 12" key="1">
    <citation type="submission" date="2019-08" db="EMBL/GenBank/DDBJ databases">
        <title>Bacillus genomes from the desert of Cuatro Cienegas, Coahuila.</title>
        <authorList>
            <person name="Olmedo-Alvarez G."/>
        </authorList>
    </citation>
    <scope>NUCLEOTIDE SEQUENCE [LARGE SCALE GENOMIC DNA]</scope>
    <source>
        <strain evidence="11 12">CH40_1T</strain>
    </source>
</reference>
<dbReference type="EC" id="2.6.1.9" evidence="9"/>
<evidence type="ECO:0000256" key="5">
    <source>
        <dbReference type="ARBA" id="ARBA00022679"/>
    </source>
</evidence>
<keyword evidence="6 9" id="KW-0663">Pyridoxal phosphate</keyword>
<evidence type="ECO:0000256" key="9">
    <source>
        <dbReference type="HAMAP-Rule" id="MF_01023"/>
    </source>
</evidence>